<sequence length="111" mass="12116">MMLSNHALIPSCQEFHVRVPAITTEGLPKRLVAFGVDDVHLLKLDCKGAEYTILESLAESVRLSQVGWIRGSGDSTSLVWPACLQGRTYTTSIPTLASVRAFHQSTAIANY</sequence>
<evidence type="ECO:0000313" key="1">
    <source>
        <dbReference type="EMBL" id="QDT71721.1"/>
    </source>
</evidence>
<reference evidence="1 2" key="1">
    <citation type="submission" date="2019-02" db="EMBL/GenBank/DDBJ databases">
        <title>Deep-cultivation of Planctomycetes and their phenomic and genomic characterization uncovers novel biology.</title>
        <authorList>
            <person name="Wiegand S."/>
            <person name="Jogler M."/>
            <person name="Boedeker C."/>
            <person name="Pinto D."/>
            <person name="Vollmers J."/>
            <person name="Rivas-Marin E."/>
            <person name="Kohn T."/>
            <person name="Peeters S.H."/>
            <person name="Heuer A."/>
            <person name="Rast P."/>
            <person name="Oberbeckmann S."/>
            <person name="Bunk B."/>
            <person name="Jeske O."/>
            <person name="Meyerdierks A."/>
            <person name="Storesund J.E."/>
            <person name="Kallscheuer N."/>
            <person name="Luecker S."/>
            <person name="Lage O.M."/>
            <person name="Pohl T."/>
            <person name="Merkel B.J."/>
            <person name="Hornburger P."/>
            <person name="Mueller R.-W."/>
            <person name="Bruemmer F."/>
            <person name="Labrenz M."/>
            <person name="Spormann A.M."/>
            <person name="Op den Camp H."/>
            <person name="Overmann J."/>
            <person name="Amann R."/>
            <person name="Jetten M.S.M."/>
            <person name="Mascher T."/>
            <person name="Medema M.H."/>
            <person name="Devos D.P."/>
            <person name="Kaster A.-K."/>
            <person name="Ovreas L."/>
            <person name="Rohde M."/>
            <person name="Galperin M.Y."/>
            <person name="Jogler C."/>
        </authorList>
    </citation>
    <scope>NUCLEOTIDE SEQUENCE [LARGE SCALE GENOMIC DNA]</scope>
    <source>
        <strain evidence="1 2">I41</strain>
    </source>
</reference>
<keyword evidence="2" id="KW-1185">Reference proteome</keyword>
<evidence type="ECO:0000313" key="2">
    <source>
        <dbReference type="Proteomes" id="UP000317909"/>
    </source>
</evidence>
<dbReference type="Proteomes" id="UP000317909">
    <property type="component" value="Chromosome"/>
</dbReference>
<protein>
    <recommendedName>
        <fullName evidence="3">Methyltransferase FkbM domain-containing protein</fullName>
    </recommendedName>
</protein>
<dbReference type="AlphaFoldDB" id="A0A517TTL2"/>
<organism evidence="1 2">
    <name type="scientific">Lacipirellula limnantheis</name>
    <dbReference type="NCBI Taxonomy" id="2528024"/>
    <lineage>
        <taxon>Bacteria</taxon>
        <taxon>Pseudomonadati</taxon>
        <taxon>Planctomycetota</taxon>
        <taxon>Planctomycetia</taxon>
        <taxon>Pirellulales</taxon>
        <taxon>Lacipirellulaceae</taxon>
        <taxon>Lacipirellula</taxon>
    </lineage>
</organism>
<dbReference type="RefSeq" id="WP_145431214.1">
    <property type="nucleotide sequence ID" value="NZ_CP036339.1"/>
</dbReference>
<gene>
    <name evidence="1" type="ORF">I41_08810</name>
</gene>
<dbReference type="EMBL" id="CP036339">
    <property type="protein sequence ID" value="QDT71721.1"/>
    <property type="molecule type" value="Genomic_DNA"/>
</dbReference>
<dbReference type="KEGG" id="llh:I41_08810"/>
<name>A0A517TTL2_9BACT</name>
<accession>A0A517TTL2</accession>
<proteinExistence type="predicted"/>
<evidence type="ECO:0008006" key="3">
    <source>
        <dbReference type="Google" id="ProtNLM"/>
    </source>
</evidence>
<dbReference type="OrthoDB" id="276857at2"/>